<dbReference type="Gene3D" id="3.40.720.10">
    <property type="entry name" value="Alkaline Phosphatase, subunit A"/>
    <property type="match status" value="1"/>
</dbReference>
<evidence type="ECO:0000259" key="7">
    <source>
        <dbReference type="Pfam" id="PF00884"/>
    </source>
</evidence>
<dbReference type="InterPro" id="IPR017850">
    <property type="entry name" value="Alkaline_phosphatase_core_sf"/>
</dbReference>
<dbReference type="PANTHER" id="PTHR47371">
    <property type="entry name" value="LIPOTEICHOIC ACID SYNTHASE"/>
    <property type="match status" value="1"/>
</dbReference>
<reference evidence="8 9" key="1">
    <citation type="submission" date="2023-09" db="EMBL/GenBank/DDBJ databases">
        <title>Genomic Revisitation and Reclassification of the Genus Providencia.</title>
        <authorList>
            <person name="Dong X."/>
        </authorList>
    </citation>
    <scope>NUCLEOTIDE SEQUENCE [LARGE SCALE GENOMIC DNA]</scope>
    <source>
        <strain evidence="8 9">D4759</strain>
    </source>
</reference>
<keyword evidence="2" id="KW-1003">Cell membrane</keyword>
<comment type="subcellular location">
    <subcellularLocation>
        <location evidence="1">Cell membrane</location>
        <topology evidence="1">Multi-pass membrane protein</topology>
    </subcellularLocation>
</comment>
<name>A0ABZ0N3S8_9GAMM</name>
<dbReference type="InterPro" id="IPR000917">
    <property type="entry name" value="Sulfatase_N"/>
</dbReference>
<feature type="transmembrane region" description="Helical" evidence="6">
    <location>
        <begin position="102"/>
        <end position="122"/>
    </location>
</feature>
<gene>
    <name evidence="8" type="ORF">QS795_017310</name>
</gene>
<keyword evidence="3 6" id="KW-0812">Transmembrane</keyword>
<keyword evidence="9" id="KW-1185">Reference proteome</keyword>
<dbReference type="InterPro" id="IPR050448">
    <property type="entry name" value="OpgB/LTA_synthase_biosynth"/>
</dbReference>
<dbReference type="RefSeq" id="WP_154603195.1">
    <property type="nucleotide sequence ID" value="NZ_CP135990.1"/>
</dbReference>
<evidence type="ECO:0000313" key="8">
    <source>
        <dbReference type="EMBL" id="WPA92174.1"/>
    </source>
</evidence>
<evidence type="ECO:0000256" key="1">
    <source>
        <dbReference type="ARBA" id="ARBA00004651"/>
    </source>
</evidence>
<protein>
    <submittedName>
        <fullName evidence="8">LTA synthase family protein</fullName>
    </submittedName>
</protein>
<feature type="domain" description="Sulfatase N-terminal" evidence="7">
    <location>
        <begin position="220"/>
        <end position="460"/>
    </location>
</feature>
<dbReference type="CDD" id="cd16015">
    <property type="entry name" value="LTA_synthase"/>
    <property type="match status" value="1"/>
</dbReference>
<evidence type="ECO:0000256" key="3">
    <source>
        <dbReference type="ARBA" id="ARBA00022692"/>
    </source>
</evidence>
<evidence type="ECO:0000313" key="9">
    <source>
        <dbReference type="Proteomes" id="UP001302443"/>
    </source>
</evidence>
<dbReference type="SUPFAM" id="SSF53649">
    <property type="entry name" value="Alkaline phosphatase-like"/>
    <property type="match status" value="1"/>
</dbReference>
<feature type="transmembrane region" description="Helical" evidence="6">
    <location>
        <begin position="134"/>
        <end position="153"/>
    </location>
</feature>
<feature type="transmembrane region" description="Helical" evidence="6">
    <location>
        <begin position="29"/>
        <end position="46"/>
    </location>
</feature>
<feature type="transmembrane region" description="Helical" evidence="6">
    <location>
        <begin position="5"/>
        <end position="23"/>
    </location>
</feature>
<proteinExistence type="predicted"/>
<dbReference type="EMBL" id="CP135990">
    <property type="protein sequence ID" value="WPA92174.1"/>
    <property type="molecule type" value="Genomic_DNA"/>
</dbReference>
<dbReference type="Pfam" id="PF00884">
    <property type="entry name" value="Sulfatase"/>
    <property type="match status" value="1"/>
</dbReference>
<accession>A0ABZ0N3S8</accession>
<keyword evidence="4 6" id="KW-1133">Transmembrane helix</keyword>
<evidence type="ECO:0000256" key="6">
    <source>
        <dbReference type="SAM" id="Phobius"/>
    </source>
</evidence>
<evidence type="ECO:0000256" key="2">
    <source>
        <dbReference type="ARBA" id="ARBA00022475"/>
    </source>
</evidence>
<dbReference type="PANTHER" id="PTHR47371:SF3">
    <property type="entry name" value="PHOSPHOGLYCEROL TRANSFERASE I"/>
    <property type="match status" value="1"/>
</dbReference>
<evidence type="ECO:0000256" key="4">
    <source>
        <dbReference type="ARBA" id="ARBA00022989"/>
    </source>
</evidence>
<keyword evidence="5 6" id="KW-0472">Membrane</keyword>
<dbReference type="Proteomes" id="UP001302443">
    <property type="component" value="Chromosome"/>
</dbReference>
<sequence length="558" mass="62940">MNKKLIASIYLALIFIGSLFLVFEKSGVIYPGLISICVYAVIFGVLFTVTARWVFSAIITSTLFIIIKIFNQLKVHYYKEQLFFTDINLMTDTSNLGTLGHYWLAGVAVLALFILLIINGVISWRLSTPCKRKVSRVVSVLMVIVGYFGADWASAHYFDKWSQTLPKGRGTVTNLVMSAQNAKYKSPHFVGDASYFEQKAENVSLANNVSVANNVQTEKPDILLLLQESTVDPKVYDLPAGTKLPELFMFQQDANLTAHSPMRVQTFGGGTWLSEFSALTGLNSDDFGAQKSGVFYFVVDHLNNSLFKEMKANGYYTVVLTPFNKGAYHSGHAYETLGVDRIIQPQELGYPGKLQDNLWTISTEDMLKYVKEILATETDKPVFIFALTMYEHGPYKEGHSDDYGIKDKLDNKDSAGEFSHYMEKIVHSDDAIRDFVSFMEKRQRPMMFLYFGDHQPGISLDKYQSTLSSPAYATQFTLRDNLKAGTEIKTGELTDISFLGGMLLERANLKVSPFYEANIKMRHLCDGKLNDCEDKQLLDGYRHYIYHVLGVANKDETK</sequence>
<feature type="transmembrane region" description="Helical" evidence="6">
    <location>
        <begin position="53"/>
        <end position="70"/>
    </location>
</feature>
<organism evidence="8 9">
    <name type="scientific">Providencia zhijiangensis</name>
    <dbReference type="NCBI Taxonomy" id="3053982"/>
    <lineage>
        <taxon>Bacteria</taxon>
        <taxon>Pseudomonadati</taxon>
        <taxon>Pseudomonadota</taxon>
        <taxon>Gammaproteobacteria</taxon>
        <taxon>Enterobacterales</taxon>
        <taxon>Morganellaceae</taxon>
        <taxon>Providencia</taxon>
    </lineage>
</organism>
<evidence type="ECO:0000256" key="5">
    <source>
        <dbReference type="ARBA" id="ARBA00023136"/>
    </source>
</evidence>